<dbReference type="PROSITE" id="PS50092">
    <property type="entry name" value="TSP1"/>
    <property type="match status" value="19"/>
</dbReference>
<keyword evidence="2" id="KW-0964">Secreted</keyword>
<reference evidence="16 17" key="1">
    <citation type="submission" date="2024-02" db="EMBL/GenBank/DDBJ databases">
        <authorList>
            <person name="Daric V."/>
            <person name="Darras S."/>
        </authorList>
    </citation>
    <scope>NUCLEOTIDE SEQUENCE [LARGE SCALE GENOMIC DNA]</scope>
</reference>
<feature type="chain" id="PRO_5045042388" description="SCO-spondin" evidence="12">
    <location>
        <begin position="20"/>
        <end position="4141"/>
    </location>
</feature>
<dbReference type="CDD" id="cd00112">
    <property type="entry name" value="LDLa"/>
    <property type="match status" value="8"/>
</dbReference>
<feature type="disulfide bond" evidence="11">
    <location>
        <begin position="1670"/>
        <end position="1682"/>
    </location>
</feature>
<evidence type="ECO:0000256" key="10">
    <source>
        <dbReference type="PROSITE-ProRule" id="PRU00039"/>
    </source>
</evidence>
<evidence type="ECO:0000313" key="17">
    <source>
        <dbReference type="Proteomes" id="UP001642483"/>
    </source>
</evidence>
<comment type="caution">
    <text evidence="16">The sequence shown here is derived from an EMBL/GenBank/DDBJ whole genome shotgun (WGS) entry which is preliminary data.</text>
</comment>
<evidence type="ECO:0000256" key="11">
    <source>
        <dbReference type="PROSITE-ProRule" id="PRU00124"/>
    </source>
</evidence>
<dbReference type="SMART" id="SM00214">
    <property type="entry name" value="VWC"/>
    <property type="match status" value="6"/>
</dbReference>
<feature type="disulfide bond" evidence="11">
    <location>
        <begin position="1628"/>
        <end position="1643"/>
    </location>
</feature>
<feature type="domain" description="VWFD" evidence="15">
    <location>
        <begin position="566"/>
        <end position="744"/>
    </location>
</feature>
<dbReference type="PROSITE" id="PS51233">
    <property type="entry name" value="VWFD"/>
    <property type="match status" value="3"/>
</dbReference>
<evidence type="ECO:0000256" key="9">
    <source>
        <dbReference type="ARBA" id="ARBA00023180"/>
    </source>
</evidence>
<dbReference type="Pfam" id="PF00057">
    <property type="entry name" value="Ldl_recept_a"/>
    <property type="match status" value="5"/>
</dbReference>
<comment type="subcellular location">
    <subcellularLocation>
        <location evidence="1">Secreted</location>
    </subcellularLocation>
</comment>
<evidence type="ECO:0000256" key="1">
    <source>
        <dbReference type="ARBA" id="ARBA00004613"/>
    </source>
</evidence>
<dbReference type="SUPFAM" id="SSF57424">
    <property type="entry name" value="LDL receptor-like module"/>
    <property type="match status" value="9"/>
</dbReference>
<dbReference type="PROSITE" id="PS01209">
    <property type="entry name" value="LDLRA_1"/>
    <property type="match status" value="5"/>
</dbReference>
<dbReference type="Pfam" id="PF01826">
    <property type="entry name" value="TIL"/>
    <property type="match status" value="3"/>
</dbReference>
<dbReference type="SUPFAM" id="SSF82895">
    <property type="entry name" value="TSP-1 type 1 repeat"/>
    <property type="match status" value="15"/>
</dbReference>
<evidence type="ECO:0000256" key="7">
    <source>
        <dbReference type="ARBA" id="ARBA00022889"/>
    </source>
</evidence>
<dbReference type="InterPro" id="IPR006207">
    <property type="entry name" value="Cys_knot_C"/>
</dbReference>
<dbReference type="Gene3D" id="2.10.25.10">
    <property type="entry name" value="Laminin"/>
    <property type="match status" value="5"/>
</dbReference>
<dbReference type="PRINTS" id="PR00261">
    <property type="entry name" value="LDLRECEPTOR"/>
</dbReference>
<dbReference type="InterPro" id="IPR000884">
    <property type="entry name" value="TSP1_rpt"/>
</dbReference>
<evidence type="ECO:0000256" key="6">
    <source>
        <dbReference type="ARBA" id="ARBA00022837"/>
    </source>
</evidence>
<feature type="disulfide bond" evidence="11">
    <location>
        <begin position="1580"/>
        <end position="1598"/>
    </location>
</feature>
<name>A0ABP0GL60_CLALP</name>
<dbReference type="InterPro" id="IPR002919">
    <property type="entry name" value="TIL_dom"/>
</dbReference>
<dbReference type="InterPro" id="IPR014853">
    <property type="entry name" value="VWF/SSPO/ZAN-like_Cys-rich_dom"/>
</dbReference>
<feature type="disulfide bond" evidence="11">
    <location>
        <begin position="1761"/>
        <end position="1779"/>
    </location>
</feature>
<evidence type="ECO:0000259" key="14">
    <source>
        <dbReference type="PROSITE" id="PS50184"/>
    </source>
</evidence>
<dbReference type="SMART" id="SM00216">
    <property type="entry name" value="VWD"/>
    <property type="match status" value="3"/>
</dbReference>
<dbReference type="InterPro" id="IPR036084">
    <property type="entry name" value="Ser_inhib-like_sf"/>
</dbReference>
<proteinExistence type="predicted"/>
<evidence type="ECO:0000256" key="2">
    <source>
        <dbReference type="ARBA" id="ARBA00022525"/>
    </source>
</evidence>
<feature type="disulfide bond" evidence="11">
    <location>
        <begin position="1592"/>
        <end position="1607"/>
    </location>
</feature>
<dbReference type="SMART" id="SM00181">
    <property type="entry name" value="EGF"/>
    <property type="match status" value="5"/>
</dbReference>
<dbReference type="InterPro" id="IPR001007">
    <property type="entry name" value="VWF_dom"/>
</dbReference>
<feature type="disulfide bond" evidence="11">
    <location>
        <begin position="1512"/>
        <end position="1527"/>
    </location>
</feature>
<evidence type="ECO:0000256" key="12">
    <source>
        <dbReference type="SAM" id="SignalP"/>
    </source>
</evidence>
<evidence type="ECO:0008006" key="18">
    <source>
        <dbReference type="Google" id="ProtNLM"/>
    </source>
</evidence>
<feature type="disulfide bond" evidence="11">
    <location>
        <begin position="1729"/>
        <end position="1744"/>
    </location>
</feature>
<keyword evidence="9" id="KW-0325">Glycoprotein</keyword>
<keyword evidence="7" id="KW-0130">Cell adhesion</keyword>
<dbReference type="SMART" id="SM00192">
    <property type="entry name" value="LDLa"/>
    <property type="match status" value="10"/>
</dbReference>
<dbReference type="InterPro" id="IPR002172">
    <property type="entry name" value="LDrepeatLR_classA_rpt"/>
</dbReference>
<keyword evidence="4 12" id="KW-0732">Signal</keyword>
<dbReference type="SMART" id="SM00041">
    <property type="entry name" value="CT"/>
    <property type="match status" value="1"/>
</dbReference>
<evidence type="ECO:0000259" key="15">
    <source>
        <dbReference type="PROSITE" id="PS51233"/>
    </source>
</evidence>
<feature type="domain" description="VWFC" evidence="14">
    <location>
        <begin position="2162"/>
        <end position="2225"/>
    </location>
</feature>
<evidence type="ECO:0000256" key="3">
    <source>
        <dbReference type="ARBA" id="ARBA00022536"/>
    </source>
</evidence>
<dbReference type="InterPro" id="IPR050780">
    <property type="entry name" value="Mucin_vWF_Thrombospondin_sf"/>
</dbReference>
<dbReference type="PROSITE" id="PS50068">
    <property type="entry name" value="LDLRA_2"/>
    <property type="match status" value="10"/>
</dbReference>
<sequence length="4141" mass="459779">MKVQFLLLAILWRISSGYATKRWCRRNETTISSIVTQSRQEEEINCLDFYKYAQIGWKYDDVRMKEQHGQTGGVTSYFQTLINKALCYIYKPEQRKEMNVTKTILGCCDGWSGSHCLHRKALLGTCYYDNRCRLPSYMTSAVPYDVTNRSSTERKFSREVCCGLLGSVAWISENSDDSGKCVQCKTTQGVSMEPSDKATCVILNGDYVISFNNHVLKMRNDCAFQLLGDLDQDWTIDVQNDACDDPTHCSKKLRISLRDDVILSLSSNCSFINDATITTPDEFYKHGITFTRTEKFFSVETSFGVRLSWDGESVIFITIDNGLEGKVIGLCGGEASARWRRGDIKTSSDTSQSKVEASIDYGCHNTVINDITCDDTHSDVYARNVCGFLFEEEAFVDCRQSLDPTPFYEVCRMAVCERMSSFNNQSDVILCQSAMTYMLQCAASGVEVGQWMGKRGCQWGCPQGMEFTQCATKCPATCNSPQIDTSLYCHDNCLPGCQCQEGAVLQVGASTGFDDVVEVKCHSPDLCPCIHRGQTYKRHESLTKDCNTCVCGTNGAWNCSTNRCHAICHVISAVNVVTFDDSRLRLKRSNCLRHILVKSNTDSDVFLQVEADIITSQIDEVLPEIRLVRISHGEDLIKVERNLNVFVNASEVHLPYRNNRFSIRYASTHSLIFTSLGFSLIWIPMADSLDVVLEPMFANKVLGICGTFSWNSKDDFMTPEGDIEAIPELFVKSFLLKDKSDECSSSDVTWFAADPCSTHTQRRDYAKKVCDVLHDVIFEECHSVVDVADYETTCIHDVCRVYDVHPKFACRSLTSYAFKCLQSGAKSTSQLLSWRQHRELNGECDVTCPSGLQFAECQPIAFTSCDDVSRPLPSYSDVGNKLICVPGCRCPNDGKVTPMRELLEYDDEEGIVTQGYGSLKHLQDGLRCVRADECPCYNRGRIFPPGHLLRSGCTDCVCSVGRWNCSSEKCGATIRCSNNMIFSHKVTPCDLLTCHDKQRIALLHHKGDCDDEISYEGCMCPRGMVLKDNQCIDRDDCPCHHAGRFYDGGSTLARECNTCICAKGKWNCSKLECSANCVVTGDAHYVTFDGAFYSFQGRCSYVIVRENSGLFQVTAENIPCGTSGVVCTKSIYVTIGHVTVHLLRGKRVTVNGARVGKLPRHYGSDVIGDDTTYIDLYQAGLFLIVNWPKLGFTIYWDGGTRVQIRLTPQYMGKVSGLCGNYDMTIRNDFTTRLGSLETSMAIFTQAWKTSPVCFETTHLHRGFNMNPCESNEHRVAWARHKCSIITSGEIFEECRNVVPPPIYYNWCVHDACACNAGGDCECACTAIAAYARACSDQHVYVRWRSQALCPIQCEGNKVYMECGPACQESCTSNDTSSRCKELPCVEGCFCAPGFVTHGRRCVKRSECPCAWENGEYEPGTTVLADCQNCTCHNGEWTCQGEKCDSLLPSCDDDKLLCEDKISCVPLLWRCDFEADCMDGSDESDCDWSEEECRHAGGHVCGSGQCVLPAAKCNGVSDCLDTSDEFDCDVTNFTCDGFLCNNGKCIKESLVCDGRLSCGFGDFSDELSCKENCSLLRHFTCNNGDCISRRAYCDGRPDCDDHSDEINCVCPTSYFTCADEECVEREKLCDSIEDCAEGEDELECIHMLITPTTSSTTTLPTTSLEDNTTECPEFHCNYDVSKCVQWGKVCDNNFDCLDHSDETEECWSECAETELSCDGGLRCLDVRFLCDGFNQCEDASDEEHCDVTTSSPSAVCIGEFRCSDGVCINGSMICDAIIDCETGDDEIGCNRAATMTTTTSDEEIAPTVASCKGYMCRDGRCIHLEQVCDDVSDCQDHLDDELMTSSDSPSNVTSSDEVGCAMWGAWDQWGDCSHSCGSGVQLRNRTCPSMHEEDRHVTKKDPLRGECKGKVASSRPCFIDDCPSKGNELTDWSDWSLCSATCGGGITSRWRSCSDGTQNCTLAQPRGRFRQGVPLLEMQSCAEKICPDQECVGNKAYYDCGSDNKSVSSYCPLTCRDLIRGGKATCVTTKANKGCQQGCHCPPGYVTINKSSTQCVTIGDCPCYENGKTYERGDEVRRKDTCQICRCSGGGRLRDCRDDPSCDVTKLCGWSEWSDWGPCFGPCGVNGVQWAFRSPFHPSRYGQKRQCQGSYRKSRRCPSAQCKTCDVNNTSRKVGEQWKISSCRLCKCKDDRTVDCVRFCKFATIGCPGNQTLVEPIEEENCCYCQDTNKSEPWYPPQSNREKSEEFTNKTAFPGSTYTGSATLPSCGVTQHRCKQSHECLPRSFLCDDVTHCIDGSDEDEELCRHPADMNEDHECRFSDWSKWTPCSHTCGMGQEFRHRGLRSTMTSSLENTCVGPVQAFRPCFLKSCPRHGSWSPWQRWSRCSRTCGGGIQARKRFCDSPAPLNSGIECPGVNLETRLCNPGPCVPGLCSGGKILLNGTECPGFELCSQSCADLSSDVRCKSECLLRNNEGGCFCPTGKYFQDGNCVTQEKCRCSINRVEHDPGSRVFMNGCECICTNGVAQCSMECNLDCGWSAWTTWSHCDRTCGVAGWRHRFRSPNNPSTVGARGKKCSGGGHETKTCSYTPCPPTWGEWGYWGQCSSSCGVGRQIRRRQCEVDGQKASTSFCTLGGNDVTYRQSKICTNVDDVTECKTCLSNMVYKCVKCPRTCDDVSTNVTKRCLQKCAWTCACKEGKYLQGKECLPLSNCSCHVIDHVKSSTANEKLQPGESFQTDCNTCTCVNGSVICTNESCSSLTVASWEWSPWSRWSRCSRTCVDISNITSTSLGVKTRYRQCLPKHDVSTDDVISGLCAGPREQSSQCGLTLCLPQSSWMPWSAWSDCDRTCGGGVQRSSRKCRDRSELGRVTCEGTDVKARACNLRPCRNEKCPAGSIFVPECQPPCGIENTCQRMVEDTSSEKYCNHGNRSICDVGYCKCINDLMWQDGECVPHYQCNCYVMKKVYKSNSTFSIGSCTTCQCLNGALVCRPKTSSNGSSVCDVNQPCYDDASSGVTWTSWTSCSKSCDVGVRRRFSVPPNNGMTNHIGSWCRHSTEQQEDCNVMSCTRHNADCGGDCYVPSGNTSDHNFTTGWGWWSSWGACSTTCVRKSEDSWRHRYRKCYTANNSYGCVGSDSQTSLCDVSLLPSCDHDEIWKQWSDWSACSVTCSGKGALYQTRIRVCKGSDCVGSGSERKLCPWQGNLNNCYNGTLPPTSDQECANQINGSRFERCGPECATTCSGTQICSKTCQPGCHCPPGKVLNFGGKSCVELSRCKCFSALTRKYYQPRERFILDGSFPRNCSCDDGIIQCEDYRTTSQLYQWSHWTACSRSCGKQERFRYRSCPINASLSYNTSDVIGRILMGPPSAGIQVEKSQCRIYPNCTEFWAKPSPWGEWGAWTGCTCMTSHMTRRRACNNMTSCKGPRIQTKPCRYHVSKCDGRCPSGLTLDPCPRSNCVTSCFQLSSEAQCVYYNVTTTGSDRQRRWDRCVPQCTCPDDLLINPTNQEGVFECVPPEQCSCFLFDDIITLDGTNKMNDVVLRIGVNKTFQNSCKNCTCHHHADLNCEVIKSSLNDSACTLKEENRKWKPWSGWSECSQSCNSGIQFRVRVCEHPPCAGANEQTQNCNNDVSCSMTSWEAWSACSKSCGYGVKSRSRQCRAGHRCGEDKLLQLNKCYADKSCPPSYTNWSPWSSCDVSCGLGHQLRHKECRNSTDSLPRYLCEEGLRHSDVNSTSSKEMRQCFGKACSDVRNTSYGWTEWSSWSLCEGGCGKGIQRKSRRCISHRSVPNNTDVESNRCTGDPVTRRRCSSLPCPDHSSSAPCPPGMTSERLCDNCLRNDDGMYYRQPLSCVEMTSGPILPCNATQCREVCVCNGGKILQTNAEESAQCVAPAHCECRDQDHRVFPPGARWIVTSRNQAGNVCTANCSCSAGRVICVQNHCTSRDLCSWSEWGAWTSCNSSCYDHTSPTARFRFRASNASSNADGVCGDDAMQAEHCNDIIPCPIENATYNVTNTSCSEDCPEITCRDSEVKSRKEGDCCMTCQAEIDEGSFHACAARSEIKNFSLDGCESRDINITYCAGYCHSSVHVIPYAPYFHQSCDCCSYHVDNEHPHITVTLECADKDDVKMNLPNISRCSCDSCTEASNLMKLSEP</sequence>
<evidence type="ECO:0000256" key="8">
    <source>
        <dbReference type="ARBA" id="ARBA00023157"/>
    </source>
</evidence>
<dbReference type="SUPFAM" id="SSF57603">
    <property type="entry name" value="FnI-like domain"/>
    <property type="match status" value="2"/>
</dbReference>
<dbReference type="Pfam" id="PF05375">
    <property type="entry name" value="Pacifastin_I"/>
    <property type="match status" value="1"/>
</dbReference>
<feature type="disulfide bond" evidence="11">
    <location>
        <begin position="1609"/>
        <end position="1621"/>
    </location>
</feature>
<feature type="disulfide bond" evidence="11">
    <location>
        <begin position="1616"/>
        <end position="1634"/>
    </location>
</feature>
<dbReference type="CDD" id="cd19941">
    <property type="entry name" value="TIL"/>
    <property type="match status" value="3"/>
</dbReference>
<keyword evidence="3" id="KW-0245">EGF-like domain</keyword>
<feature type="disulfide bond" evidence="11">
    <location>
        <begin position="1815"/>
        <end position="1833"/>
    </location>
</feature>
<keyword evidence="5" id="KW-0677">Repeat</keyword>
<dbReference type="PANTHER" id="PTHR11339:SF396">
    <property type="entry name" value="SCO-SPONDIN"/>
    <property type="match status" value="1"/>
</dbReference>
<dbReference type="Proteomes" id="UP001642483">
    <property type="component" value="Unassembled WGS sequence"/>
</dbReference>
<feature type="domain" description="VWFD" evidence="15">
    <location>
        <begin position="1075"/>
        <end position="1254"/>
    </location>
</feature>
<dbReference type="SMART" id="SM00215">
    <property type="entry name" value="VWC_out"/>
    <property type="match status" value="7"/>
</dbReference>
<organism evidence="16 17">
    <name type="scientific">Clavelina lepadiformis</name>
    <name type="common">Light-bulb sea squirt</name>
    <name type="synonym">Ascidia lepadiformis</name>
    <dbReference type="NCBI Taxonomy" id="159417"/>
    <lineage>
        <taxon>Eukaryota</taxon>
        <taxon>Metazoa</taxon>
        <taxon>Chordata</taxon>
        <taxon>Tunicata</taxon>
        <taxon>Ascidiacea</taxon>
        <taxon>Aplousobranchia</taxon>
        <taxon>Clavelinidae</taxon>
        <taxon>Clavelina</taxon>
    </lineage>
</organism>
<dbReference type="PROSITE" id="PS01225">
    <property type="entry name" value="CTCK_2"/>
    <property type="match status" value="1"/>
</dbReference>
<dbReference type="Pfam" id="PF00094">
    <property type="entry name" value="VWD"/>
    <property type="match status" value="3"/>
</dbReference>
<protein>
    <recommendedName>
        <fullName evidence="18">SCO-spondin</fullName>
    </recommendedName>
</protein>
<dbReference type="InterPro" id="IPR000742">
    <property type="entry name" value="EGF"/>
</dbReference>
<dbReference type="SMART" id="SM00832">
    <property type="entry name" value="C8"/>
    <property type="match status" value="3"/>
</dbReference>
<dbReference type="InterPro" id="IPR036055">
    <property type="entry name" value="LDL_receptor-like_sf"/>
</dbReference>
<accession>A0ABP0GL60</accession>
<dbReference type="Gene3D" id="4.10.400.10">
    <property type="entry name" value="Low-density Lipoprotein Receptor"/>
    <property type="match status" value="9"/>
</dbReference>
<feature type="disulfide bond" evidence="11">
    <location>
        <begin position="1470"/>
        <end position="1485"/>
    </location>
</feature>
<feature type="domain" description="VWFD" evidence="15">
    <location>
        <begin position="198"/>
        <end position="374"/>
    </location>
</feature>
<evidence type="ECO:0000256" key="5">
    <source>
        <dbReference type="ARBA" id="ARBA00022737"/>
    </source>
</evidence>
<feature type="disulfide bond" evidence="11">
    <location>
        <begin position="1500"/>
        <end position="1518"/>
    </location>
</feature>
<dbReference type="EMBL" id="CAWYQH010000119">
    <property type="protein sequence ID" value="CAK8691743.1"/>
    <property type="molecule type" value="Genomic_DNA"/>
</dbReference>
<evidence type="ECO:0000313" key="16">
    <source>
        <dbReference type="EMBL" id="CAK8691743.1"/>
    </source>
</evidence>
<keyword evidence="17" id="KW-1185">Reference proteome</keyword>
<keyword evidence="6" id="KW-0106">Calcium</keyword>
<dbReference type="InterPro" id="IPR008037">
    <property type="entry name" value="Pacifastin_dom"/>
</dbReference>
<feature type="disulfide bond" evidence="11">
    <location>
        <begin position="1773"/>
        <end position="1788"/>
    </location>
</feature>
<dbReference type="InterPro" id="IPR036383">
    <property type="entry name" value="TSP1_rpt_sf"/>
</dbReference>
<dbReference type="InterPro" id="IPR023415">
    <property type="entry name" value="LDLR_class-A_CS"/>
</dbReference>
<evidence type="ECO:0000256" key="4">
    <source>
        <dbReference type="ARBA" id="ARBA00022729"/>
    </source>
</evidence>
<dbReference type="PANTHER" id="PTHR11339">
    <property type="entry name" value="EXTRACELLULAR MATRIX GLYCOPROTEIN RELATED"/>
    <property type="match status" value="1"/>
</dbReference>
<dbReference type="Pfam" id="PF00090">
    <property type="entry name" value="TSP_1"/>
    <property type="match status" value="17"/>
</dbReference>
<evidence type="ECO:0000259" key="13">
    <source>
        <dbReference type="PROSITE" id="PS01225"/>
    </source>
</evidence>
<dbReference type="SUPFAM" id="SSF57567">
    <property type="entry name" value="Serine protease inhibitors"/>
    <property type="match status" value="3"/>
</dbReference>
<keyword evidence="8 11" id="KW-1015">Disulfide bond</keyword>
<dbReference type="PROSITE" id="PS50184">
    <property type="entry name" value="VWFC_2"/>
    <property type="match status" value="1"/>
</dbReference>
<dbReference type="Pfam" id="PF23244">
    <property type="entry name" value="VWF"/>
    <property type="match status" value="1"/>
</dbReference>
<comment type="caution">
    <text evidence="10">Lacks conserved residue(s) required for the propagation of feature annotation.</text>
</comment>
<dbReference type="SMART" id="SM00209">
    <property type="entry name" value="TSP1"/>
    <property type="match status" value="20"/>
</dbReference>
<gene>
    <name evidence="16" type="ORF">CVLEPA_LOCUS24503</name>
</gene>
<dbReference type="Gene3D" id="2.20.100.10">
    <property type="entry name" value="Thrombospondin type-1 (TSP1) repeat"/>
    <property type="match status" value="15"/>
</dbReference>
<dbReference type="InterPro" id="IPR001846">
    <property type="entry name" value="VWF_type-D"/>
</dbReference>
<feature type="domain" description="CTCK" evidence="13">
    <location>
        <begin position="4028"/>
        <end position="4130"/>
    </location>
</feature>
<feature type="signal peptide" evidence="12">
    <location>
        <begin position="1"/>
        <end position="19"/>
    </location>
</feature>